<organism evidence="2 3">
    <name type="scientific">Allorhodopirellula heiligendammensis</name>
    <dbReference type="NCBI Taxonomy" id="2714739"/>
    <lineage>
        <taxon>Bacteria</taxon>
        <taxon>Pseudomonadati</taxon>
        <taxon>Planctomycetota</taxon>
        <taxon>Planctomycetia</taxon>
        <taxon>Pirellulales</taxon>
        <taxon>Pirellulaceae</taxon>
        <taxon>Allorhodopirellula</taxon>
    </lineage>
</organism>
<comment type="caution">
    <text evidence="2">The sequence shown here is derived from an EMBL/GenBank/DDBJ whole genome shotgun (WGS) entry which is preliminary data.</text>
</comment>
<proteinExistence type="predicted"/>
<keyword evidence="1" id="KW-0472">Membrane</keyword>
<keyword evidence="1" id="KW-0812">Transmembrane</keyword>
<name>A0A5C6C6P4_9BACT</name>
<keyword evidence="3" id="KW-1185">Reference proteome</keyword>
<gene>
    <name evidence="2" type="ORF">Poly21_18320</name>
</gene>
<dbReference type="Proteomes" id="UP000319908">
    <property type="component" value="Unassembled WGS sequence"/>
</dbReference>
<evidence type="ECO:0000256" key="1">
    <source>
        <dbReference type="SAM" id="Phobius"/>
    </source>
</evidence>
<feature type="transmembrane region" description="Helical" evidence="1">
    <location>
        <begin position="94"/>
        <end position="114"/>
    </location>
</feature>
<protein>
    <submittedName>
        <fullName evidence="2">Uncharacterized protein</fullName>
    </submittedName>
</protein>
<sequence length="125" mass="13621">MQQSTVFAFRQASLALQSPLWSDVRRLKLALMTDPYEPPAAKSSEQFSTDTGAPGASKTRRVFGWILIVLAGLSLRGIQRPVDSTGNLADDLPFLGGQLFVSAAVATVGLFLLWKQPSRSKVRDE</sequence>
<evidence type="ECO:0000313" key="3">
    <source>
        <dbReference type="Proteomes" id="UP000319908"/>
    </source>
</evidence>
<evidence type="ECO:0000313" key="2">
    <source>
        <dbReference type="EMBL" id="TWU19657.1"/>
    </source>
</evidence>
<reference evidence="2 3" key="1">
    <citation type="journal article" date="2020" name="Antonie Van Leeuwenhoek">
        <title>Rhodopirellula heiligendammensis sp. nov., Rhodopirellula pilleata sp. nov., and Rhodopirellula solitaria sp. nov. isolated from natural or artificial marine surfaces in Northern Germany and California, USA, and emended description of the genus Rhodopirellula.</title>
        <authorList>
            <person name="Kallscheuer N."/>
            <person name="Wiegand S."/>
            <person name="Jogler M."/>
            <person name="Boedeker C."/>
            <person name="Peeters S.H."/>
            <person name="Rast P."/>
            <person name="Heuer A."/>
            <person name="Jetten M.S.M."/>
            <person name="Rohde M."/>
            <person name="Jogler C."/>
        </authorList>
    </citation>
    <scope>NUCLEOTIDE SEQUENCE [LARGE SCALE GENOMIC DNA]</scope>
    <source>
        <strain evidence="2 3">Poly21</strain>
    </source>
</reference>
<keyword evidence="1" id="KW-1133">Transmembrane helix</keyword>
<feature type="transmembrane region" description="Helical" evidence="1">
    <location>
        <begin position="62"/>
        <end position="79"/>
    </location>
</feature>
<dbReference type="AlphaFoldDB" id="A0A5C6C6P4"/>
<accession>A0A5C6C6P4</accession>
<dbReference type="EMBL" id="SJPU01000001">
    <property type="protein sequence ID" value="TWU19657.1"/>
    <property type="molecule type" value="Genomic_DNA"/>
</dbReference>